<comment type="caution">
    <text evidence="6">The sequence shown here is derived from an EMBL/GenBank/DDBJ whole genome shotgun (WGS) entry which is preliminary data.</text>
</comment>
<evidence type="ECO:0000313" key="7">
    <source>
        <dbReference type="Proteomes" id="UP001454036"/>
    </source>
</evidence>
<keyword evidence="2 4" id="KW-0863">Zinc-finger</keyword>
<keyword evidence="3" id="KW-0862">Zinc</keyword>
<gene>
    <name evidence="6" type="ORF">LIER_23176</name>
</gene>
<evidence type="ECO:0000259" key="5">
    <source>
        <dbReference type="PROSITE" id="PS50966"/>
    </source>
</evidence>
<keyword evidence="7" id="KW-1185">Reference proteome</keyword>
<evidence type="ECO:0000256" key="2">
    <source>
        <dbReference type="ARBA" id="ARBA00022771"/>
    </source>
</evidence>
<dbReference type="Proteomes" id="UP001454036">
    <property type="component" value="Unassembled WGS sequence"/>
</dbReference>
<evidence type="ECO:0000256" key="4">
    <source>
        <dbReference type="PROSITE-ProRule" id="PRU00325"/>
    </source>
</evidence>
<dbReference type="PROSITE" id="PS50966">
    <property type="entry name" value="ZF_SWIM"/>
    <property type="match status" value="1"/>
</dbReference>
<dbReference type="PANTHER" id="PTHR31973:SF187">
    <property type="entry name" value="MUTATOR TRANSPOSASE MUDRA PROTEIN"/>
    <property type="match status" value="1"/>
</dbReference>
<dbReference type="InterPro" id="IPR004332">
    <property type="entry name" value="Transposase_MuDR"/>
</dbReference>
<dbReference type="Pfam" id="PF03108">
    <property type="entry name" value="DBD_Tnp_Mut"/>
    <property type="match status" value="1"/>
</dbReference>
<dbReference type="Pfam" id="PF04434">
    <property type="entry name" value="SWIM"/>
    <property type="match status" value="1"/>
</dbReference>
<evidence type="ECO:0000313" key="6">
    <source>
        <dbReference type="EMBL" id="GAA0168464.1"/>
    </source>
</evidence>
<dbReference type="InterPro" id="IPR007527">
    <property type="entry name" value="Znf_SWIM"/>
</dbReference>
<keyword evidence="1" id="KW-0479">Metal-binding</keyword>
<proteinExistence type="predicted"/>
<reference evidence="6 7" key="1">
    <citation type="submission" date="2024-01" db="EMBL/GenBank/DDBJ databases">
        <title>The complete chloroplast genome sequence of Lithospermum erythrorhizon: insights into the phylogenetic relationship among Boraginaceae species and the maternal lineages of purple gromwells.</title>
        <authorList>
            <person name="Okada T."/>
            <person name="Watanabe K."/>
        </authorList>
    </citation>
    <scope>NUCLEOTIDE SEQUENCE [LARGE SCALE GENOMIC DNA]</scope>
</reference>
<protein>
    <recommendedName>
        <fullName evidence="5">SWIM-type domain-containing protein</fullName>
    </recommendedName>
</protein>
<sequence>MWVGVYHLKLAGDFEWLAELGATSNDDDCFPGIEYLDVDGFSDEAVQNFGDENLGTCYPTEEDAMHDLGPIMFKEEHIPEQGNVEIYEDLQELEDFEVEASIISEVDEELHHMIIFNKHKHLENPVLIPGMIFGTNDEFKRMIQSLSIQTQKPIKFTKNEKWRVRAECRVKGCPFVVLCSRYKSTNDLSIKTIKDVHTCGNATRNKMVSVKFLAHKYINKIRREPRIQLHVFMGQVGFKAGCRKFVCLDGCFLKGGFKGQLLAVVGCDADNGIYPVAWAIVEVENTPTKGLENAIAAELPYAEHRLCMKYLHANWSKRYSRKTFKDLMWEAARACNVDYFESIMEKIKAISVDAYEALNKIQRSKWTRCAFKPTSNCPMLVNNWAEAFNKVILKAREQPIITLLNNIHNTIMNRLQQEHVSKSKWQGKVCPRVDELLKLREKHTKAYITRPSGIPRYSVSTGAHSFVVDIAANVCSCGLWQLSGVPCIHGVCVYQSHNKDPRQYVHKDFSTKTFLEVYNHFLEPIRGASNWPKTNYPDILPPNIRVPKRKRHIDVYELQNKVEKVAEERVKKAKNTGNVVYKTTRKGGEVHCKHCGRAKHNARTCPLKKLNNRASSS</sequence>
<dbReference type="InterPro" id="IPR006564">
    <property type="entry name" value="Znf_PMZ"/>
</dbReference>
<dbReference type="AlphaFoldDB" id="A0AAV3QWQ1"/>
<dbReference type="GO" id="GO:0008270">
    <property type="term" value="F:zinc ion binding"/>
    <property type="evidence" value="ECO:0007669"/>
    <property type="project" value="UniProtKB-KW"/>
</dbReference>
<dbReference type="PANTHER" id="PTHR31973">
    <property type="entry name" value="POLYPROTEIN, PUTATIVE-RELATED"/>
    <property type="match status" value="1"/>
</dbReference>
<dbReference type="EMBL" id="BAABME010006476">
    <property type="protein sequence ID" value="GAA0168464.1"/>
    <property type="molecule type" value="Genomic_DNA"/>
</dbReference>
<organism evidence="6 7">
    <name type="scientific">Lithospermum erythrorhizon</name>
    <name type="common">Purple gromwell</name>
    <name type="synonym">Lithospermum officinale var. erythrorhizon</name>
    <dbReference type="NCBI Taxonomy" id="34254"/>
    <lineage>
        <taxon>Eukaryota</taxon>
        <taxon>Viridiplantae</taxon>
        <taxon>Streptophyta</taxon>
        <taxon>Embryophyta</taxon>
        <taxon>Tracheophyta</taxon>
        <taxon>Spermatophyta</taxon>
        <taxon>Magnoliopsida</taxon>
        <taxon>eudicotyledons</taxon>
        <taxon>Gunneridae</taxon>
        <taxon>Pentapetalae</taxon>
        <taxon>asterids</taxon>
        <taxon>lamiids</taxon>
        <taxon>Boraginales</taxon>
        <taxon>Boraginaceae</taxon>
        <taxon>Boraginoideae</taxon>
        <taxon>Lithospermeae</taxon>
        <taxon>Lithospermum</taxon>
    </lineage>
</organism>
<name>A0AAV3QWQ1_LITER</name>
<accession>A0AAV3QWQ1</accession>
<feature type="domain" description="SWIM-type" evidence="5">
    <location>
        <begin position="466"/>
        <end position="498"/>
    </location>
</feature>
<dbReference type="SMART" id="SM00575">
    <property type="entry name" value="ZnF_PMZ"/>
    <property type="match status" value="1"/>
</dbReference>
<evidence type="ECO:0000256" key="1">
    <source>
        <dbReference type="ARBA" id="ARBA00022723"/>
    </source>
</evidence>
<evidence type="ECO:0000256" key="3">
    <source>
        <dbReference type="ARBA" id="ARBA00022833"/>
    </source>
</evidence>